<evidence type="ECO:0000313" key="2">
    <source>
        <dbReference type="EMBL" id="MBR7781772.1"/>
    </source>
</evidence>
<name>A0A941DIW2_9BURK</name>
<dbReference type="RefSeq" id="WP_212687113.1">
    <property type="nucleotide sequence ID" value="NZ_JAGSPN010000003.1"/>
</dbReference>
<organism evidence="2 3">
    <name type="scientific">Undibacterium luofuense</name>
    <dbReference type="NCBI Taxonomy" id="2828733"/>
    <lineage>
        <taxon>Bacteria</taxon>
        <taxon>Pseudomonadati</taxon>
        <taxon>Pseudomonadota</taxon>
        <taxon>Betaproteobacteria</taxon>
        <taxon>Burkholderiales</taxon>
        <taxon>Oxalobacteraceae</taxon>
        <taxon>Undibacterium</taxon>
    </lineage>
</organism>
<dbReference type="InterPro" id="IPR056078">
    <property type="entry name" value="DUF7661"/>
</dbReference>
<protein>
    <recommendedName>
        <fullName evidence="1">DUF7661 domain-containing protein</fullName>
    </recommendedName>
</protein>
<accession>A0A941DIW2</accession>
<dbReference type="AlphaFoldDB" id="A0A941DIW2"/>
<dbReference type="EMBL" id="JAGSPN010000003">
    <property type="protein sequence ID" value="MBR7781772.1"/>
    <property type="molecule type" value="Genomic_DNA"/>
</dbReference>
<proteinExistence type="predicted"/>
<comment type="caution">
    <text evidence="2">The sequence shown here is derived from an EMBL/GenBank/DDBJ whole genome shotgun (WGS) entry which is preliminary data.</text>
</comment>
<dbReference type="Proteomes" id="UP000680067">
    <property type="component" value="Unassembled WGS sequence"/>
</dbReference>
<dbReference type="Pfam" id="PF24697">
    <property type="entry name" value="DUF7661"/>
    <property type="match status" value="1"/>
</dbReference>
<evidence type="ECO:0000259" key="1">
    <source>
        <dbReference type="Pfam" id="PF24697"/>
    </source>
</evidence>
<keyword evidence="3" id="KW-1185">Reference proteome</keyword>
<feature type="domain" description="DUF7661" evidence="1">
    <location>
        <begin position="11"/>
        <end position="78"/>
    </location>
</feature>
<sequence>MNAPATRSVQLRFRVFVHLITVTGYPGNWQAWLTGNEGKRRPADCCIPPDLQQHELQEYLADVFHEDATPRYNEVLLLSSE</sequence>
<evidence type="ECO:0000313" key="3">
    <source>
        <dbReference type="Proteomes" id="UP000680067"/>
    </source>
</evidence>
<reference evidence="2" key="1">
    <citation type="submission" date="2021-04" db="EMBL/GenBank/DDBJ databases">
        <title>novel species isolated from subtropical streams in China.</title>
        <authorList>
            <person name="Lu H."/>
        </authorList>
    </citation>
    <scope>NUCLEOTIDE SEQUENCE</scope>
    <source>
        <strain evidence="2">LFS511W</strain>
    </source>
</reference>
<gene>
    <name evidence="2" type="ORF">KDM89_06445</name>
</gene>